<dbReference type="Pfam" id="PF14105">
    <property type="entry name" value="DUF4278"/>
    <property type="match status" value="1"/>
</dbReference>
<organism evidence="1">
    <name type="scientific">Planktothricoides sp. SpSt-374</name>
    <dbReference type="NCBI Taxonomy" id="2282167"/>
    <lineage>
        <taxon>Bacteria</taxon>
        <taxon>Bacillati</taxon>
        <taxon>Cyanobacteriota</taxon>
        <taxon>Cyanophyceae</taxon>
        <taxon>Oscillatoriophycideae</taxon>
        <taxon>Oscillatoriales</taxon>
        <taxon>Oscillatoriaceae</taxon>
        <taxon>Planktothricoides</taxon>
    </lineage>
</organism>
<accession>A0A7C3VI29</accession>
<name>A0A7C3VI29_9CYAN</name>
<dbReference type="AlphaFoldDB" id="A0A7C3VI29"/>
<dbReference type="EMBL" id="DSPX01000144">
    <property type="protein sequence ID" value="HGG01793.1"/>
    <property type="molecule type" value="Genomic_DNA"/>
</dbReference>
<dbReference type="InterPro" id="IPR025458">
    <property type="entry name" value="DUF4278"/>
</dbReference>
<sequence length="95" mass="10681">MFLSYRGEKYEVNTPPIELTEDEIVGKYRGQIVKTHQPKQCPASPNLEIKYRGAKINRISLTDDLANQAILDSFTPQENFINSGIIDAKQSPASQ</sequence>
<reference evidence="1" key="1">
    <citation type="journal article" date="2020" name="mSystems">
        <title>Genome- and Community-Level Interaction Insights into Carbon Utilization and Element Cycling Functions of Hydrothermarchaeota in Hydrothermal Sediment.</title>
        <authorList>
            <person name="Zhou Z."/>
            <person name="Liu Y."/>
            <person name="Xu W."/>
            <person name="Pan J."/>
            <person name="Luo Z.H."/>
            <person name="Li M."/>
        </authorList>
    </citation>
    <scope>NUCLEOTIDE SEQUENCE [LARGE SCALE GENOMIC DNA]</scope>
    <source>
        <strain evidence="1">SpSt-374</strain>
    </source>
</reference>
<evidence type="ECO:0000313" key="1">
    <source>
        <dbReference type="EMBL" id="HGG01793.1"/>
    </source>
</evidence>
<gene>
    <name evidence="1" type="ORF">ENR15_14375</name>
</gene>
<proteinExistence type="predicted"/>
<protein>
    <submittedName>
        <fullName evidence="1">DUF4278 domain-containing protein</fullName>
    </submittedName>
</protein>
<comment type="caution">
    <text evidence="1">The sequence shown here is derived from an EMBL/GenBank/DDBJ whole genome shotgun (WGS) entry which is preliminary data.</text>
</comment>